<feature type="region of interest" description="Disordered" evidence="1">
    <location>
        <begin position="1"/>
        <end position="32"/>
    </location>
</feature>
<dbReference type="PANTHER" id="PTHR42085:SF2">
    <property type="entry name" value="F-BOX DOMAIN-CONTAINING PROTEIN"/>
    <property type="match status" value="1"/>
</dbReference>
<name>A0ABR4PFZ7_9HELO</name>
<comment type="caution">
    <text evidence="2">The sequence shown here is derived from an EMBL/GenBank/DDBJ whole genome shotgun (WGS) entry which is preliminary data.</text>
</comment>
<reference evidence="2 3" key="1">
    <citation type="submission" date="2024-06" db="EMBL/GenBank/DDBJ databases">
        <title>Complete genome of Phlyctema vagabunda strain 19-DSS-EL-015.</title>
        <authorList>
            <person name="Fiorenzani C."/>
        </authorList>
    </citation>
    <scope>NUCLEOTIDE SEQUENCE [LARGE SCALE GENOMIC DNA]</scope>
    <source>
        <strain evidence="2 3">19-DSS-EL-015</strain>
    </source>
</reference>
<evidence type="ECO:0000313" key="2">
    <source>
        <dbReference type="EMBL" id="KAL3422229.1"/>
    </source>
</evidence>
<protein>
    <submittedName>
        <fullName evidence="2">Uncharacterized protein</fullName>
    </submittedName>
</protein>
<sequence>MRTDRRTKGHATGHATSSRPQEESQKESADEDNKAAFPLLSLPSELRNKIYAIAFESVPRVIDLDPDTFRILRQRLAILRVSRQVHDEVAHYFYANHTFRLFPIFPGRYFRTSKPLLARLAPRHRNSITSLELRLGPGWQSPPKGWIINDALGLKDCTSARVLRVFVECDPSDVIFEGFRAADGFYEKFSRKLLEGVLKDVPSIKVVEFDAWTSVKREGDMIAGLLEAALMRNKVIAWGPERGWDAVEHPLVSETPDFLVSHGLVTRLLNLDLLAIHASTATASG</sequence>
<gene>
    <name evidence="2" type="ORF">PVAG01_06385</name>
</gene>
<evidence type="ECO:0000256" key="1">
    <source>
        <dbReference type="SAM" id="MobiDB-lite"/>
    </source>
</evidence>
<dbReference type="EMBL" id="JBFCZG010000005">
    <property type="protein sequence ID" value="KAL3422229.1"/>
    <property type="molecule type" value="Genomic_DNA"/>
</dbReference>
<evidence type="ECO:0000313" key="3">
    <source>
        <dbReference type="Proteomes" id="UP001629113"/>
    </source>
</evidence>
<dbReference type="Proteomes" id="UP001629113">
    <property type="component" value="Unassembled WGS sequence"/>
</dbReference>
<dbReference type="InterPro" id="IPR038883">
    <property type="entry name" value="AN11006-like"/>
</dbReference>
<feature type="compositionally biased region" description="Basic and acidic residues" evidence="1">
    <location>
        <begin position="20"/>
        <end position="32"/>
    </location>
</feature>
<dbReference type="PANTHER" id="PTHR42085">
    <property type="entry name" value="F-BOX DOMAIN-CONTAINING PROTEIN"/>
    <property type="match status" value="1"/>
</dbReference>
<accession>A0ABR4PFZ7</accession>
<organism evidence="2 3">
    <name type="scientific">Phlyctema vagabunda</name>
    <dbReference type="NCBI Taxonomy" id="108571"/>
    <lineage>
        <taxon>Eukaryota</taxon>
        <taxon>Fungi</taxon>
        <taxon>Dikarya</taxon>
        <taxon>Ascomycota</taxon>
        <taxon>Pezizomycotina</taxon>
        <taxon>Leotiomycetes</taxon>
        <taxon>Helotiales</taxon>
        <taxon>Dermateaceae</taxon>
        <taxon>Phlyctema</taxon>
    </lineage>
</organism>
<keyword evidence="3" id="KW-1185">Reference proteome</keyword>
<proteinExistence type="predicted"/>